<reference evidence="3" key="1">
    <citation type="submission" date="2016-12" db="EMBL/GenBank/DDBJ databases">
        <authorList>
            <person name="Rodrigo-Torres L."/>
            <person name="Arahal R.D."/>
            <person name="Lucena T."/>
        </authorList>
    </citation>
    <scope>NUCLEOTIDE SEQUENCE [LARGE SCALE GENOMIC DNA]</scope>
</reference>
<keyword evidence="3" id="KW-1185">Reference proteome</keyword>
<organism evidence="2 3">
    <name type="scientific">Vibrio quintilis</name>
    <dbReference type="NCBI Taxonomy" id="1117707"/>
    <lineage>
        <taxon>Bacteria</taxon>
        <taxon>Pseudomonadati</taxon>
        <taxon>Pseudomonadota</taxon>
        <taxon>Gammaproteobacteria</taxon>
        <taxon>Vibrionales</taxon>
        <taxon>Vibrionaceae</taxon>
        <taxon>Vibrio</taxon>
    </lineage>
</organism>
<sequence>MNCYTQYISNNLTANENKFSTYRCHNMLYSDGVLRCCVFSLPGIVKKQLYPSNLKMPDSAHALRVSLSIDNLRKVTDYEDISGLNTNLRHKTGQSLLKTDHLIYGGEKFDGSQQRFSNGVPVTSGLHGDDTGIED</sequence>
<dbReference type="Proteomes" id="UP000184600">
    <property type="component" value="Unassembled WGS sequence"/>
</dbReference>
<accession>A0A1M7YZT5</accession>
<gene>
    <name evidence="2" type="ORF">VQ7734_03921</name>
</gene>
<evidence type="ECO:0000313" key="2">
    <source>
        <dbReference type="EMBL" id="SHO58151.1"/>
    </source>
</evidence>
<feature type="region of interest" description="Disordered" evidence="1">
    <location>
        <begin position="114"/>
        <end position="135"/>
    </location>
</feature>
<name>A0A1M7YZT5_9VIBR</name>
<protein>
    <submittedName>
        <fullName evidence="2">Uncharacterized protein</fullName>
    </submittedName>
</protein>
<dbReference type="EMBL" id="FRFG01000055">
    <property type="protein sequence ID" value="SHO58151.1"/>
    <property type="molecule type" value="Genomic_DNA"/>
</dbReference>
<evidence type="ECO:0000256" key="1">
    <source>
        <dbReference type="SAM" id="MobiDB-lite"/>
    </source>
</evidence>
<evidence type="ECO:0000313" key="3">
    <source>
        <dbReference type="Proteomes" id="UP000184600"/>
    </source>
</evidence>
<dbReference type="AlphaFoldDB" id="A0A1M7YZT5"/>
<proteinExistence type="predicted"/>